<sequence>MGATGNFTGELMTKERECPICHHRYVVYPWQNWVYKFRPRGKESSSIEVCSWHCLQELKSRYPAEPKRRKRKEEHQ</sequence>
<dbReference type="AlphaFoldDB" id="A0A6N7VMX4"/>
<dbReference type="EMBL" id="VULN01000009">
    <property type="protein sequence ID" value="MSS82350.1"/>
    <property type="molecule type" value="Genomic_DNA"/>
</dbReference>
<dbReference type="Proteomes" id="UP000441455">
    <property type="component" value="Unassembled WGS sequence"/>
</dbReference>
<comment type="caution">
    <text evidence="1">The sequence shown here is derived from an EMBL/GenBank/DDBJ whole genome shotgun (WGS) entry which is preliminary data.</text>
</comment>
<reference evidence="1 2" key="1">
    <citation type="submission" date="2019-08" db="EMBL/GenBank/DDBJ databases">
        <title>In-depth cultivation of the pig gut microbiome towards novel bacterial diversity and tailored functional studies.</title>
        <authorList>
            <person name="Wylensek D."/>
            <person name="Hitch T.C.A."/>
            <person name="Clavel T."/>
        </authorList>
    </citation>
    <scope>NUCLEOTIDE SEQUENCE [LARGE SCALE GENOMIC DNA]</scope>
    <source>
        <strain evidence="1 2">WCA-389-WT-5B</strain>
    </source>
</reference>
<proteinExistence type="predicted"/>
<accession>A0A6N7VMX4</accession>
<evidence type="ECO:0000313" key="1">
    <source>
        <dbReference type="EMBL" id="MSS82350.1"/>
    </source>
</evidence>
<name>A0A6N7VMX4_ACIFE</name>
<gene>
    <name evidence="1" type="ORF">FX155_07060</name>
</gene>
<evidence type="ECO:0000313" key="2">
    <source>
        <dbReference type="Proteomes" id="UP000441455"/>
    </source>
</evidence>
<organism evidence="1 2">
    <name type="scientific">Acidaminococcus fermentans</name>
    <dbReference type="NCBI Taxonomy" id="905"/>
    <lineage>
        <taxon>Bacteria</taxon>
        <taxon>Bacillati</taxon>
        <taxon>Bacillota</taxon>
        <taxon>Negativicutes</taxon>
        <taxon>Acidaminococcales</taxon>
        <taxon>Acidaminococcaceae</taxon>
        <taxon>Acidaminococcus</taxon>
    </lineage>
</organism>
<dbReference type="RefSeq" id="WP_154488218.1">
    <property type="nucleotide sequence ID" value="NZ_VULN01000009.1"/>
</dbReference>
<protein>
    <submittedName>
        <fullName evidence="1">Uncharacterized protein</fullName>
    </submittedName>
</protein>